<sequence length="560" mass="62713">MHESSEKRGGPCHNCKDELSFIDETPDASAGVSDRSWERIRNSSITHISENSYGSPSSQISRGHMDTSQSPHPSTLLPGCETPAHVSPMTQDNGHGHNTNLSHVHSRISDGDTGDPIPDIINSQLTPSSISLHTMRALAPTSNFARQERTLTLQETYLMRHFVENLASSFDCTDKDKHFTYVVPERAITCPVLFYAICTASAGHLVRTFSKQWPNKTPIFDEVPLVDLTEKTVVEYHNACVSLFIAMSNDPSASYDENALSAATILRFYEQLDVELTGLDSEIYIGVVRAVVLSQPDYTFGSFHDDYPPLRTADVIDSPFTSLGYSACLVALRQEIWSVLINRRPFRLFRRTGKSYNPPEPAGDFEWSNHIIFWCADVLRFCFGDEGALFLDGKFPPDRLGQWEYLNGFKQNWEKMCPPSFKPLFCKAADPSVGSYFPEIFHMNDCQVLGLQHFELACILLEVYHPQRRPLGLGATAHNIAIDTRVRQHTLNICGMALCNKKSQATLITAAVAISMCGEVFTDTPTQRALLDVLTFVKRSHAWPNESILLELQNSWAIRS</sequence>
<dbReference type="GO" id="GO:0005634">
    <property type="term" value="C:nucleus"/>
    <property type="evidence" value="ECO:0007669"/>
    <property type="project" value="UniProtKB-SubCell"/>
</dbReference>
<evidence type="ECO:0000256" key="1">
    <source>
        <dbReference type="ARBA" id="ARBA00004123"/>
    </source>
</evidence>
<dbReference type="GO" id="GO:0045944">
    <property type="term" value="P:positive regulation of transcription by RNA polymerase II"/>
    <property type="evidence" value="ECO:0007669"/>
    <property type="project" value="TreeGrafter"/>
</dbReference>
<dbReference type="Pfam" id="PF11951">
    <property type="entry name" value="Fungal_trans_2"/>
    <property type="match status" value="1"/>
</dbReference>
<reference evidence="4" key="1">
    <citation type="submission" date="2022-11" db="EMBL/GenBank/DDBJ databases">
        <authorList>
            <person name="Petersen C."/>
        </authorList>
    </citation>
    <scope>NUCLEOTIDE SEQUENCE</scope>
    <source>
        <strain evidence="4">IBT 30069</strain>
    </source>
</reference>
<accession>A0A9W9GD30</accession>
<comment type="caution">
    <text evidence="4">The sequence shown here is derived from an EMBL/GenBank/DDBJ whole genome shotgun (WGS) entry which is preliminary data.</text>
</comment>
<dbReference type="AlphaFoldDB" id="A0A9W9GD30"/>
<dbReference type="GO" id="GO:0003700">
    <property type="term" value="F:DNA-binding transcription factor activity"/>
    <property type="evidence" value="ECO:0007669"/>
    <property type="project" value="TreeGrafter"/>
</dbReference>
<protein>
    <submittedName>
        <fullName evidence="4">Uncharacterized protein</fullName>
    </submittedName>
</protein>
<dbReference type="GO" id="GO:0000976">
    <property type="term" value="F:transcription cis-regulatory region binding"/>
    <property type="evidence" value="ECO:0007669"/>
    <property type="project" value="TreeGrafter"/>
</dbReference>
<keyword evidence="2" id="KW-0539">Nucleus</keyword>
<dbReference type="OrthoDB" id="407832at2759"/>
<feature type="region of interest" description="Disordered" evidence="3">
    <location>
        <begin position="48"/>
        <end position="109"/>
    </location>
</feature>
<comment type="subcellular location">
    <subcellularLocation>
        <location evidence="1">Nucleus</location>
    </subcellularLocation>
</comment>
<organism evidence="4 5">
    <name type="scientific">Penicillium angulare</name>
    <dbReference type="NCBI Taxonomy" id="116970"/>
    <lineage>
        <taxon>Eukaryota</taxon>
        <taxon>Fungi</taxon>
        <taxon>Dikarya</taxon>
        <taxon>Ascomycota</taxon>
        <taxon>Pezizomycotina</taxon>
        <taxon>Eurotiomycetes</taxon>
        <taxon>Eurotiomycetidae</taxon>
        <taxon>Eurotiales</taxon>
        <taxon>Aspergillaceae</taxon>
        <taxon>Penicillium</taxon>
    </lineage>
</organism>
<dbReference type="PANTHER" id="PTHR37534">
    <property type="entry name" value="TRANSCRIPTIONAL ACTIVATOR PROTEIN UGA3"/>
    <property type="match status" value="1"/>
</dbReference>
<name>A0A9W9GD30_9EURO</name>
<evidence type="ECO:0000256" key="2">
    <source>
        <dbReference type="ARBA" id="ARBA00023242"/>
    </source>
</evidence>
<dbReference type="Proteomes" id="UP001149165">
    <property type="component" value="Unassembled WGS sequence"/>
</dbReference>
<evidence type="ECO:0000313" key="4">
    <source>
        <dbReference type="EMBL" id="KAJ5115853.1"/>
    </source>
</evidence>
<evidence type="ECO:0000256" key="3">
    <source>
        <dbReference type="SAM" id="MobiDB-lite"/>
    </source>
</evidence>
<feature type="region of interest" description="Disordered" evidence="3">
    <location>
        <begin position="1"/>
        <end position="35"/>
    </location>
</feature>
<feature type="compositionally biased region" description="Polar residues" evidence="3">
    <location>
        <begin position="88"/>
        <end position="103"/>
    </location>
</feature>
<dbReference type="InterPro" id="IPR021858">
    <property type="entry name" value="Fun_TF"/>
</dbReference>
<dbReference type="EMBL" id="JAPQKH010000001">
    <property type="protein sequence ID" value="KAJ5115853.1"/>
    <property type="molecule type" value="Genomic_DNA"/>
</dbReference>
<gene>
    <name evidence="4" type="ORF">N7456_000201</name>
</gene>
<reference evidence="4" key="2">
    <citation type="journal article" date="2023" name="IMA Fungus">
        <title>Comparative genomic study of the Penicillium genus elucidates a diverse pangenome and 15 lateral gene transfer events.</title>
        <authorList>
            <person name="Petersen C."/>
            <person name="Sorensen T."/>
            <person name="Nielsen M.R."/>
            <person name="Sondergaard T.E."/>
            <person name="Sorensen J.L."/>
            <person name="Fitzpatrick D.A."/>
            <person name="Frisvad J.C."/>
            <person name="Nielsen K.L."/>
        </authorList>
    </citation>
    <scope>NUCLEOTIDE SEQUENCE</scope>
    <source>
        <strain evidence="4">IBT 30069</strain>
    </source>
</reference>
<keyword evidence="5" id="KW-1185">Reference proteome</keyword>
<proteinExistence type="predicted"/>
<feature type="compositionally biased region" description="Basic and acidic residues" evidence="3">
    <location>
        <begin position="1"/>
        <end position="19"/>
    </location>
</feature>
<dbReference type="PANTHER" id="PTHR37534:SF2">
    <property type="entry name" value="N-ACETYLTRANSFERASE DOMAIN-CONTAINING PROTEIN"/>
    <property type="match status" value="1"/>
</dbReference>
<evidence type="ECO:0000313" key="5">
    <source>
        <dbReference type="Proteomes" id="UP001149165"/>
    </source>
</evidence>
<feature type="compositionally biased region" description="Polar residues" evidence="3">
    <location>
        <begin position="48"/>
        <end position="73"/>
    </location>
</feature>